<organism evidence="1 2">
    <name type="scientific">Evansella cellulosilytica (strain ATCC 21833 / DSM 2522 / FERM P-1141 / JCM 9156 / N-4)</name>
    <name type="common">Bacillus cellulosilyticus</name>
    <dbReference type="NCBI Taxonomy" id="649639"/>
    <lineage>
        <taxon>Bacteria</taxon>
        <taxon>Bacillati</taxon>
        <taxon>Bacillota</taxon>
        <taxon>Bacilli</taxon>
        <taxon>Bacillales</taxon>
        <taxon>Bacillaceae</taxon>
        <taxon>Evansella</taxon>
    </lineage>
</organism>
<dbReference type="Proteomes" id="UP000001401">
    <property type="component" value="Chromosome"/>
</dbReference>
<accession>E6TZC8</accession>
<dbReference type="EMBL" id="CP002394">
    <property type="protein sequence ID" value="ADU28990.1"/>
    <property type="molecule type" value="Genomic_DNA"/>
</dbReference>
<dbReference type="KEGG" id="bco:Bcell_0708"/>
<keyword evidence="2" id="KW-1185">Reference proteome</keyword>
<protein>
    <submittedName>
        <fullName evidence="1">Uncharacterized protein</fullName>
    </submittedName>
</protein>
<sequence>MGTNNILNYYNGSGSIPVPQICNEKKHIVSPDHTPSNHLKYPVFPYKNH</sequence>
<name>E6TZC8_EVAC2</name>
<proteinExistence type="predicted"/>
<dbReference type="AlphaFoldDB" id="E6TZC8"/>
<dbReference type="HOGENOM" id="CLU_3132164_0_0_9"/>
<evidence type="ECO:0000313" key="1">
    <source>
        <dbReference type="EMBL" id="ADU28990.1"/>
    </source>
</evidence>
<evidence type="ECO:0000313" key="2">
    <source>
        <dbReference type="Proteomes" id="UP000001401"/>
    </source>
</evidence>
<dbReference type="RefSeq" id="WP_013487331.1">
    <property type="nucleotide sequence ID" value="NC_014829.1"/>
</dbReference>
<gene>
    <name evidence="1" type="ordered locus">Bcell_0708</name>
</gene>
<reference evidence="1" key="1">
    <citation type="submission" date="2010-12" db="EMBL/GenBank/DDBJ databases">
        <title>Complete sequence of Bacillus cellulosilyticus DSM 2522.</title>
        <authorList>
            <consortium name="US DOE Joint Genome Institute"/>
            <person name="Lucas S."/>
            <person name="Copeland A."/>
            <person name="Lapidus A."/>
            <person name="Cheng J.-F."/>
            <person name="Bruce D."/>
            <person name="Goodwin L."/>
            <person name="Pitluck S."/>
            <person name="Chertkov O."/>
            <person name="Detter J.C."/>
            <person name="Han C."/>
            <person name="Tapia R."/>
            <person name="Land M."/>
            <person name="Hauser L."/>
            <person name="Jeffries C."/>
            <person name="Kyrpides N."/>
            <person name="Ivanova N."/>
            <person name="Mikhailova N."/>
            <person name="Brumm P."/>
            <person name="Mead D."/>
            <person name="Woyke T."/>
        </authorList>
    </citation>
    <scope>NUCLEOTIDE SEQUENCE [LARGE SCALE GENOMIC DNA]</scope>
    <source>
        <strain evidence="1">DSM 2522</strain>
    </source>
</reference>